<dbReference type="SUPFAM" id="SSF52172">
    <property type="entry name" value="CheY-like"/>
    <property type="match status" value="1"/>
</dbReference>
<evidence type="ECO:0000256" key="5">
    <source>
        <dbReference type="PROSITE-ProRule" id="PRU00169"/>
    </source>
</evidence>
<feature type="modified residue" description="4-aspartylphosphate" evidence="5">
    <location>
        <position position="60"/>
    </location>
</feature>
<sequence>MADEKQKLRVLLACADSELSRYVARRLPENGKIELAGWTEDGARALELYRDTRPGLVVLDTDLFHVDGLTVASRIREQGGKETILLLSAFQGAQVLAECNVLSIDYMMRKPLKEDALYDHIRLWAAGMEEREKELSEETRFRKQVDQVFKAFDLRTDSKGYAYTVDAVCACRRKNSGLTKEIYPAIARKRDTTPANVERDIRYTVKKIWKDCEASVLERYFGEMAVRMRGRISNGRFIKAILDYLSRQDEEG</sequence>
<dbReference type="GO" id="GO:0003700">
    <property type="term" value="F:DNA-binding transcription factor activity"/>
    <property type="evidence" value="ECO:0007669"/>
    <property type="project" value="InterPro"/>
</dbReference>
<dbReference type="GO" id="GO:0005737">
    <property type="term" value="C:cytoplasm"/>
    <property type="evidence" value="ECO:0007669"/>
    <property type="project" value="InterPro"/>
</dbReference>
<keyword evidence="3" id="KW-0238">DNA-binding</keyword>
<dbReference type="GO" id="GO:0042173">
    <property type="term" value="P:regulation of sporulation resulting in formation of a cellular spore"/>
    <property type="evidence" value="ECO:0007669"/>
    <property type="project" value="InterPro"/>
</dbReference>
<dbReference type="PANTHER" id="PTHR44591:SF3">
    <property type="entry name" value="RESPONSE REGULATORY DOMAIN-CONTAINING PROTEIN"/>
    <property type="match status" value="1"/>
</dbReference>
<evidence type="ECO:0000313" key="7">
    <source>
        <dbReference type="EMBL" id="MBC5724605.1"/>
    </source>
</evidence>
<dbReference type="PROSITE" id="PS50110">
    <property type="entry name" value="RESPONSE_REGULATORY"/>
    <property type="match status" value="1"/>
</dbReference>
<evidence type="ECO:0000259" key="6">
    <source>
        <dbReference type="PROSITE" id="PS50110"/>
    </source>
</evidence>
<dbReference type="InterPro" id="IPR014879">
    <property type="entry name" value="Spo0A_C"/>
</dbReference>
<dbReference type="Pfam" id="PF08769">
    <property type="entry name" value="Spo0A_C"/>
    <property type="match status" value="1"/>
</dbReference>
<comment type="function">
    <text evidence="4">May play the central regulatory role in sporulation. It may be an element of the effector pathway responsible for the activation of sporulation genes in response to nutritional stress. Spo0A may act in concert with spo0H (a sigma factor) to control the expression of some genes that are critical to the sporulation process.</text>
</comment>
<dbReference type="InterPro" id="IPR001789">
    <property type="entry name" value="Sig_transdc_resp-reg_receiver"/>
</dbReference>
<dbReference type="InterPro" id="IPR011006">
    <property type="entry name" value="CheY-like_superfamily"/>
</dbReference>
<dbReference type="Proteomes" id="UP000606499">
    <property type="component" value="Unassembled WGS sequence"/>
</dbReference>
<dbReference type="InterPro" id="IPR050595">
    <property type="entry name" value="Bact_response_regulator"/>
</dbReference>
<keyword evidence="2 5" id="KW-0597">Phosphoprotein</keyword>
<gene>
    <name evidence="7" type="ORF">H8S45_03915</name>
</gene>
<dbReference type="Gene3D" id="1.10.10.10">
    <property type="entry name" value="Winged helix-like DNA-binding domain superfamily/Winged helix DNA-binding domain"/>
    <property type="match status" value="1"/>
</dbReference>
<dbReference type="GO" id="GO:0003677">
    <property type="term" value="F:DNA binding"/>
    <property type="evidence" value="ECO:0007669"/>
    <property type="project" value="UniProtKB-KW"/>
</dbReference>
<reference evidence="7" key="1">
    <citation type="submission" date="2020-08" db="EMBL/GenBank/DDBJ databases">
        <title>Genome public.</title>
        <authorList>
            <person name="Liu C."/>
            <person name="Sun Q."/>
        </authorList>
    </citation>
    <scope>NUCLEOTIDE SEQUENCE</scope>
    <source>
        <strain evidence="7">NSJ-28</strain>
    </source>
</reference>
<keyword evidence="8" id="KW-1185">Reference proteome</keyword>
<dbReference type="EMBL" id="JACOPL010000003">
    <property type="protein sequence ID" value="MBC5724605.1"/>
    <property type="molecule type" value="Genomic_DNA"/>
</dbReference>
<dbReference type="AlphaFoldDB" id="A0A923RXQ6"/>
<protein>
    <recommendedName>
        <fullName evidence="1">Stage 0 sporulation protein A homolog</fullName>
    </recommendedName>
</protein>
<organism evidence="7 8">
    <name type="scientific">Agathobaculum faecis</name>
    <dbReference type="NCBI Taxonomy" id="2763013"/>
    <lineage>
        <taxon>Bacteria</taxon>
        <taxon>Bacillati</taxon>
        <taxon>Bacillota</taxon>
        <taxon>Clostridia</taxon>
        <taxon>Eubacteriales</taxon>
        <taxon>Butyricicoccaceae</taxon>
        <taxon>Agathobaculum</taxon>
    </lineage>
</organism>
<evidence type="ECO:0000256" key="3">
    <source>
        <dbReference type="ARBA" id="ARBA00023125"/>
    </source>
</evidence>
<comment type="caution">
    <text evidence="7">The sequence shown here is derived from an EMBL/GenBank/DDBJ whole genome shotgun (WGS) entry which is preliminary data.</text>
</comment>
<dbReference type="GO" id="GO:0000160">
    <property type="term" value="P:phosphorelay signal transduction system"/>
    <property type="evidence" value="ECO:0007669"/>
    <property type="project" value="InterPro"/>
</dbReference>
<dbReference type="RefSeq" id="WP_054326857.1">
    <property type="nucleotide sequence ID" value="NZ_JACOPL010000003.1"/>
</dbReference>
<name>A0A923RXQ6_9FIRM</name>
<dbReference type="CDD" id="cd00156">
    <property type="entry name" value="REC"/>
    <property type="match status" value="1"/>
</dbReference>
<proteinExistence type="predicted"/>
<dbReference type="Gene3D" id="3.40.50.2300">
    <property type="match status" value="1"/>
</dbReference>
<dbReference type="Pfam" id="PF00072">
    <property type="entry name" value="Response_reg"/>
    <property type="match status" value="1"/>
</dbReference>
<feature type="domain" description="Response regulatory" evidence="6">
    <location>
        <begin position="9"/>
        <end position="125"/>
    </location>
</feature>
<evidence type="ECO:0000313" key="8">
    <source>
        <dbReference type="Proteomes" id="UP000606499"/>
    </source>
</evidence>
<evidence type="ECO:0000256" key="2">
    <source>
        <dbReference type="ARBA" id="ARBA00022553"/>
    </source>
</evidence>
<dbReference type="InterPro" id="IPR036388">
    <property type="entry name" value="WH-like_DNA-bd_sf"/>
</dbReference>
<dbReference type="SMART" id="SM00448">
    <property type="entry name" value="REC"/>
    <property type="match status" value="1"/>
</dbReference>
<accession>A0A923RXQ6</accession>
<dbReference type="InterPro" id="IPR016032">
    <property type="entry name" value="Sig_transdc_resp-reg_C-effctor"/>
</dbReference>
<dbReference type="GO" id="GO:0005509">
    <property type="term" value="F:calcium ion binding"/>
    <property type="evidence" value="ECO:0007669"/>
    <property type="project" value="InterPro"/>
</dbReference>
<dbReference type="PANTHER" id="PTHR44591">
    <property type="entry name" value="STRESS RESPONSE REGULATOR PROTEIN 1"/>
    <property type="match status" value="1"/>
</dbReference>
<dbReference type="SUPFAM" id="SSF46894">
    <property type="entry name" value="C-terminal effector domain of the bipartite response regulators"/>
    <property type="match status" value="1"/>
</dbReference>
<evidence type="ECO:0000256" key="1">
    <source>
        <dbReference type="ARBA" id="ARBA00018672"/>
    </source>
</evidence>
<evidence type="ECO:0000256" key="4">
    <source>
        <dbReference type="ARBA" id="ARBA00024867"/>
    </source>
</evidence>